<dbReference type="Proteomes" id="UP001347796">
    <property type="component" value="Unassembled WGS sequence"/>
</dbReference>
<dbReference type="InterPro" id="IPR058841">
    <property type="entry name" value="HTH_76"/>
</dbReference>
<evidence type="ECO:0000313" key="5">
    <source>
        <dbReference type="Proteomes" id="UP001347796"/>
    </source>
</evidence>
<feature type="domain" description="PEX14-like helix-turn-helix" evidence="3">
    <location>
        <begin position="14"/>
        <end position="76"/>
    </location>
</feature>
<evidence type="ECO:0000259" key="2">
    <source>
        <dbReference type="Pfam" id="PF17733"/>
    </source>
</evidence>
<keyword evidence="5" id="KW-1185">Reference proteome</keyword>
<protein>
    <submittedName>
        <fullName evidence="4">Uncharacterized protein</fullName>
    </submittedName>
</protein>
<name>A0AAN8K646_PATCE</name>
<comment type="caution">
    <text evidence="4">The sequence shown here is derived from an EMBL/GenBank/DDBJ whole genome shotgun (WGS) entry which is preliminary data.</text>
</comment>
<dbReference type="PANTHER" id="PTHR36855:SF1">
    <property type="entry name" value="PEROXISOME MEMBRANE ANCHOR PROTEIN PEX14P N-TERMINAL DOMAIN-CONTAINING PROTEIN"/>
    <property type="match status" value="1"/>
</dbReference>
<sequence length="160" mass="18241">MTFLAEFDSSEIEKFISFQNYDFTNDVKFQEGWRSISSKLTVENIEKDLKKAKLFYFRKNIGPIDPEKYEIWLKSSSQTQGETETEWLQSDAESIQNADKTGLANNTENRIADSDNLSFGEIVTLIQAGQTIPGVKMVDVHPTNSSPTPSNLQPRNKPWQ</sequence>
<feature type="domain" description="Peroxisomal membrane protein PEX14-like KPWE" evidence="2">
    <location>
        <begin position="116"/>
        <end position="160"/>
    </location>
</feature>
<feature type="region of interest" description="Disordered" evidence="1">
    <location>
        <begin position="138"/>
        <end position="160"/>
    </location>
</feature>
<dbReference type="EMBL" id="JAZGQO010000003">
    <property type="protein sequence ID" value="KAK6188599.1"/>
    <property type="molecule type" value="Genomic_DNA"/>
</dbReference>
<evidence type="ECO:0000313" key="4">
    <source>
        <dbReference type="EMBL" id="KAK6188599.1"/>
    </source>
</evidence>
<proteinExistence type="predicted"/>
<evidence type="ECO:0000256" key="1">
    <source>
        <dbReference type="SAM" id="MobiDB-lite"/>
    </source>
</evidence>
<accession>A0AAN8K646</accession>
<organism evidence="4 5">
    <name type="scientific">Patella caerulea</name>
    <name type="common">Rayed Mediterranean limpet</name>
    <dbReference type="NCBI Taxonomy" id="87958"/>
    <lineage>
        <taxon>Eukaryota</taxon>
        <taxon>Metazoa</taxon>
        <taxon>Spiralia</taxon>
        <taxon>Lophotrochozoa</taxon>
        <taxon>Mollusca</taxon>
        <taxon>Gastropoda</taxon>
        <taxon>Patellogastropoda</taxon>
        <taxon>Patelloidea</taxon>
        <taxon>Patellidae</taxon>
        <taxon>Patella</taxon>
    </lineage>
</organism>
<dbReference type="Pfam" id="PF25871">
    <property type="entry name" value="HTH_76"/>
    <property type="match status" value="1"/>
</dbReference>
<gene>
    <name evidence="4" type="ORF">SNE40_004744</name>
</gene>
<reference evidence="4 5" key="1">
    <citation type="submission" date="2024-01" db="EMBL/GenBank/DDBJ databases">
        <title>The genome of the rayed Mediterranean limpet Patella caerulea (Linnaeus, 1758).</title>
        <authorList>
            <person name="Anh-Thu Weber A."/>
            <person name="Halstead-Nussloch G."/>
        </authorList>
    </citation>
    <scope>NUCLEOTIDE SEQUENCE [LARGE SCALE GENOMIC DNA]</scope>
    <source>
        <strain evidence="4">AATW-2023a</strain>
        <tissue evidence="4">Whole specimen</tissue>
    </source>
</reference>
<dbReference type="PANTHER" id="PTHR36855">
    <property type="entry name" value="CHROMOSOME 10, WHOLE GENOME SHOTGUN SEQUENCE"/>
    <property type="match status" value="1"/>
</dbReference>
<dbReference type="Pfam" id="PF17733">
    <property type="entry name" value="KPWE_dom"/>
    <property type="match status" value="1"/>
</dbReference>
<dbReference type="InterPro" id="IPR040554">
    <property type="entry name" value="KPWE_PEX14_dom"/>
</dbReference>
<feature type="compositionally biased region" description="Polar residues" evidence="1">
    <location>
        <begin position="142"/>
        <end position="160"/>
    </location>
</feature>
<dbReference type="AlphaFoldDB" id="A0AAN8K646"/>
<evidence type="ECO:0000259" key="3">
    <source>
        <dbReference type="Pfam" id="PF25871"/>
    </source>
</evidence>